<protein>
    <submittedName>
        <fullName evidence="1">(salmon louse) hypothetical protein</fullName>
    </submittedName>
</protein>
<dbReference type="EMBL" id="HG994584">
    <property type="protein sequence ID" value="CAF2950311.1"/>
    <property type="molecule type" value="Genomic_DNA"/>
</dbReference>
<organism evidence="1 2">
    <name type="scientific">Lepeophtheirus salmonis</name>
    <name type="common">Salmon louse</name>
    <name type="synonym">Caligus salmonis</name>
    <dbReference type="NCBI Taxonomy" id="72036"/>
    <lineage>
        <taxon>Eukaryota</taxon>
        <taxon>Metazoa</taxon>
        <taxon>Ecdysozoa</taxon>
        <taxon>Arthropoda</taxon>
        <taxon>Crustacea</taxon>
        <taxon>Multicrustacea</taxon>
        <taxon>Hexanauplia</taxon>
        <taxon>Copepoda</taxon>
        <taxon>Siphonostomatoida</taxon>
        <taxon>Caligidae</taxon>
        <taxon>Lepeophtheirus</taxon>
    </lineage>
</organism>
<evidence type="ECO:0000313" key="1">
    <source>
        <dbReference type="EMBL" id="CAF2950311.1"/>
    </source>
</evidence>
<reference evidence="1" key="1">
    <citation type="submission" date="2021-02" db="EMBL/GenBank/DDBJ databases">
        <authorList>
            <person name="Bekaert M."/>
        </authorList>
    </citation>
    <scope>NUCLEOTIDE SEQUENCE</scope>
    <source>
        <strain evidence="1">IoA-00</strain>
    </source>
</reference>
<gene>
    <name evidence="1" type="ORF">LSAA_10858</name>
</gene>
<accession>A0A7R8CWA6</accession>
<name>A0A7R8CWA6_LEPSM</name>
<dbReference type="Proteomes" id="UP000675881">
    <property type="component" value="Chromosome 5"/>
</dbReference>
<keyword evidence="2" id="KW-1185">Reference proteome</keyword>
<proteinExistence type="predicted"/>
<evidence type="ECO:0000313" key="2">
    <source>
        <dbReference type="Proteomes" id="UP000675881"/>
    </source>
</evidence>
<sequence length="124" mass="13844">MCVILDKGVLLEGSSVPKSVFLISVPSFCISCLRAGLTSAIEDAVSTARVTALWIRVFPSCPELISRILREFLTLGRSKEYRFNCHPQPTTNGNIFRSLLRPYTIQNELQVGKTRTWVCPAERG</sequence>
<dbReference type="AlphaFoldDB" id="A0A7R8CWA6"/>